<accession>L7ES29</accession>
<proteinExistence type="predicted"/>
<dbReference type="Proteomes" id="UP000010931">
    <property type="component" value="Unassembled WGS sequence"/>
</dbReference>
<comment type="caution">
    <text evidence="2">The sequence shown here is derived from an EMBL/GenBank/DDBJ whole genome shotgun (WGS) entry which is preliminary data.</text>
</comment>
<gene>
    <name evidence="2" type="ORF">STRTUCAR8_06120</name>
</gene>
<name>L7ES29_STRT8</name>
<evidence type="ECO:0000313" key="3">
    <source>
        <dbReference type="Proteomes" id="UP000010931"/>
    </source>
</evidence>
<protein>
    <submittedName>
        <fullName evidence="2">Uncharacterized protein</fullName>
    </submittedName>
</protein>
<dbReference type="EMBL" id="AEJB01000625">
    <property type="protein sequence ID" value="ELP62228.1"/>
    <property type="molecule type" value="Genomic_DNA"/>
</dbReference>
<feature type="compositionally biased region" description="Basic and acidic residues" evidence="1">
    <location>
        <begin position="54"/>
        <end position="67"/>
    </location>
</feature>
<sequence>MEEAAGPSTGRRPAPPAPESGVLDRLAALQRGAGNAAVVRFLSPPKAEGSGSAAEREDRPAGDEGAS</sequence>
<feature type="region of interest" description="Disordered" evidence="1">
    <location>
        <begin position="39"/>
        <end position="67"/>
    </location>
</feature>
<dbReference type="AlphaFoldDB" id="L7ES29"/>
<feature type="region of interest" description="Disordered" evidence="1">
    <location>
        <begin position="1"/>
        <end position="21"/>
    </location>
</feature>
<evidence type="ECO:0000256" key="1">
    <source>
        <dbReference type="SAM" id="MobiDB-lite"/>
    </source>
</evidence>
<reference evidence="2 3" key="1">
    <citation type="journal article" date="2011" name="Plasmid">
        <title>Streptomyces turgidiscabies Car8 contains a modular pathogenicity island that shares virulence genes with other actinobacterial plant pathogens.</title>
        <authorList>
            <person name="Huguet-Tapia J.C."/>
            <person name="Badger J.H."/>
            <person name="Loria R."/>
            <person name="Pettis G.S."/>
        </authorList>
    </citation>
    <scope>NUCLEOTIDE SEQUENCE [LARGE SCALE GENOMIC DNA]</scope>
    <source>
        <strain evidence="2 3">Car8</strain>
    </source>
</reference>
<organism evidence="2 3">
    <name type="scientific">Streptomyces turgidiscabies (strain Car8)</name>
    <dbReference type="NCBI Taxonomy" id="698760"/>
    <lineage>
        <taxon>Bacteria</taxon>
        <taxon>Bacillati</taxon>
        <taxon>Actinomycetota</taxon>
        <taxon>Actinomycetes</taxon>
        <taxon>Kitasatosporales</taxon>
        <taxon>Streptomycetaceae</taxon>
        <taxon>Streptomyces</taxon>
    </lineage>
</organism>
<dbReference type="PATRIC" id="fig|698760.3.peg.8845"/>
<keyword evidence="3" id="KW-1185">Reference proteome</keyword>
<evidence type="ECO:0000313" key="2">
    <source>
        <dbReference type="EMBL" id="ELP62228.1"/>
    </source>
</evidence>